<name>A0ABT4IKI8_9EURY</name>
<evidence type="ECO:0000313" key="2">
    <source>
        <dbReference type="Proteomes" id="UP001141336"/>
    </source>
</evidence>
<keyword evidence="2" id="KW-1185">Reference proteome</keyword>
<evidence type="ECO:0000313" key="1">
    <source>
        <dbReference type="EMBL" id="MCZ0862247.1"/>
    </source>
</evidence>
<comment type="caution">
    <text evidence="1">The sequence shown here is derived from an EMBL/GenBank/DDBJ whole genome shotgun (WGS) entry which is preliminary data.</text>
</comment>
<sequence length="89" mass="9938">MVTVFTTSATPPTITFGKSYVRIPSNIQEVTPPAGEETPAGMKYYAYDESRLTYPEYQKLLATREEVEIMQAETLIAVYEAITPETPEA</sequence>
<dbReference type="Proteomes" id="UP001141336">
    <property type="component" value="Unassembled WGS sequence"/>
</dbReference>
<dbReference type="EMBL" id="JAPTGC010000003">
    <property type="protein sequence ID" value="MCZ0862247.1"/>
    <property type="molecule type" value="Genomic_DNA"/>
</dbReference>
<organism evidence="1 2">
    <name type="scientific">Methanocorpusculum vombati</name>
    <dbReference type="NCBI Taxonomy" id="3002864"/>
    <lineage>
        <taxon>Archaea</taxon>
        <taxon>Methanobacteriati</taxon>
        <taxon>Methanobacteriota</taxon>
        <taxon>Stenosarchaea group</taxon>
        <taxon>Methanomicrobia</taxon>
        <taxon>Methanomicrobiales</taxon>
        <taxon>Methanocorpusculaceae</taxon>
        <taxon>Methanocorpusculum</taxon>
    </lineage>
</organism>
<dbReference type="RefSeq" id="WP_268922476.1">
    <property type="nucleotide sequence ID" value="NZ_JAPTGC010000003.1"/>
</dbReference>
<accession>A0ABT4IKI8</accession>
<reference evidence="1" key="1">
    <citation type="submission" date="2022-12" db="EMBL/GenBank/DDBJ databases">
        <title>Isolation and characterisation of novel Methanocorpusculum spp. from native Australian herbivores indicates the genus is ancestrally host-associated.</title>
        <authorList>
            <person name="Volmer J.G."/>
            <person name="Soo R.M."/>
            <person name="Evans P.N."/>
            <person name="Hoedt E.C."/>
            <person name="Astorga Alsina A.L."/>
            <person name="Woodcroft B.J."/>
            <person name="Tyson G.W."/>
            <person name="Hugenholtz P."/>
            <person name="Morrison M."/>
        </authorList>
    </citation>
    <scope>NUCLEOTIDE SEQUENCE</scope>
    <source>
        <strain evidence="1">CW153</strain>
    </source>
</reference>
<protein>
    <submittedName>
        <fullName evidence="1">Uncharacterized protein</fullName>
    </submittedName>
</protein>
<gene>
    <name evidence="1" type="ORF">O0S09_03130</name>
</gene>
<proteinExistence type="predicted"/>